<reference evidence="2" key="1">
    <citation type="journal article" date="2023" name="G3 (Bethesda)">
        <title>A reference genome for the long-term kleptoplast-retaining sea slug Elysia crispata morphotype clarki.</title>
        <authorList>
            <person name="Eastman K.E."/>
            <person name="Pendleton A.L."/>
            <person name="Shaikh M.A."/>
            <person name="Suttiyut T."/>
            <person name="Ogas R."/>
            <person name="Tomko P."/>
            <person name="Gavelis G."/>
            <person name="Widhalm J.R."/>
            <person name="Wisecaver J.H."/>
        </authorList>
    </citation>
    <scope>NUCLEOTIDE SEQUENCE</scope>
    <source>
        <strain evidence="2">ECLA1</strain>
    </source>
</reference>
<keyword evidence="3" id="KW-1185">Reference proteome</keyword>
<gene>
    <name evidence="2" type="ORF">RRG08_001896</name>
</gene>
<dbReference type="Proteomes" id="UP001283361">
    <property type="component" value="Unassembled WGS sequence"/>
</dbReference>
<feature type="region of interest" description="Disordered" evidence="1">
    <location>
        <begin position="42"/>
        <end position="61"/>
    </location>
</feature>
<comment type="caution">
    <text evidence="2">The sequence shown here is derived from an EMBL/GenBank/DDBJ whole genome shotgun (WGS) entry which is preliminary data.</text>
</comment>
<dbReference type="EMBL" id="JAWDGP010000979">
    <property type="protein sequence ID" value="KAK3795856.1"/>
    <property type="molecule type" value="Genomic_DNA"/>
</dbReference>
<evidence type="ECO:0000313" key="3">
    <source>
        <dbReference type="Proteomes" id="UP001283361"/>
    </source>
</evidence>
<organism evidence="2 3">
    <name type="scientific">Elysia crispata</name>
    <name type="common">lettuce slug</name>
    <dbReference type="NCBI Taxonomy" id="231223"/>
    <lineage>
        <taxon>Eukaryota</taxon>
        <taxon>Metazoa</taxon>
        <taxon>Spiralia</taxon>
        <taxon>Lophotrochozoa</taxon>
        <taxon>Mollusca</taxon>
        <taxon>Gastropoda</taxon>
        <taxon>Heterobranchia</taxon>
        <taxon>Euthyneura</taxon>
        <taxon>Panpulmonata</taxon>
        <taxon>Sacoglossa</taxon>
        <taxon>Placobranchoidea</taxon>
        <taxon>Plakobranchidae</taxon>
        <taxon>Elysia</taxon>
    </lineage>
</organism>
<feature type="compositionally biased region" description="Pro residues" evidence="1">
    <location>
        <begin position="42"/>
        <end position="55"/>
    </location>
</feature>
<proteinExistence type="predicted"/>
<name>A0AAE1E6B6_9GAST</name>
<evidence type="ECO:0000256" key="1">
    <source>
        <dbReference type="SAM" id="MobiDB-lite"/>
    </source>
</evidence>
<feature type="non-terminal residue" evidence="2">
    <location>
        <position position="1"/>
    </location>
</feature>
<protein>
    <submittedName>
        <fullName evidence="2">Uncharacterized protein</fullName>
    </submittedName>
</protein>
<accession>A0AAE1E6B6</accession>
<sequence>MHLPVVIGTVPFRQAPSYRFTDSRFYRETQFASVNLLPVPPPYRETITPPPPFDDPPTYAESIGGAVNIYDEEDDEPPGSNMGDVTFTPMYRYVYNYRPPPAYHE</sequence>
<evidence type="ECO:0000313" key="2">
    <source>
        <dbReference type="EMBL" id="KAK3795856.1"/>
    </source>
</evidence>
<dbReference type="AlphaFoldDB" id="A0AAE1E6B6"/>